<gene>
    <name evidence="2" type="ORF">EYB31_37690</name>
</gene>
<protein>
    <submittedName>
        <fullName evidence="2">Lipase</fullName>
    </submittedName>
</protein>
<dbReference type="PANTHER" id="PTHR30383:SF27">
    <property type="entry name" value="SPORE GERMINATION LIPASE LIPC"/>
    <property type="match status" value="1"/>
</dbReference>
<dbReference type="AlphaFoldDB" id="A0A4Q9DGA9"/>
<dbReference type="Pfam" id="PF13472">
    <property type="entry name" value="Lipase_GDSL_2"/>
    <property type="match status" value="1"/>
</dbReference>
<keyword evidence="3" id="KW-1185">Reference proteome</keyword>
<dbReference type="OrthoDB" id="252349at2"/>
<dbReference type="InterPro" id="IPR051532">
    <property type="entry name" value="Ester_Hydrolysis_Enzymes"/>
</dbReference>
<accession>A0A4Q9DGA9</accession>
<evidence type="ECO:0000313" key="3">
    <source>
        <dbReference type="Proteomes" id="UP000293142"/>
    </source>
</evidence>
<comment type="caution">
    <text evidence="2">The sequence shown here is derived from an EMBL/GenBank/DDBJ whole genome shotgun (WGS) entry which is preliminary data.</text>
</comment>
<dbReference type="InterPro" id="IPR036514">
    <property type="entry name" value="SGNH_hydro_sf"/>
</dbReference>
<dbReference type="Gene3D" id="3.40.50.1110">
    <property type="entry name" value="SGNH hydrolase"/>
    <property type="match status" value="1"/>
</dbReference>
<feature type="domain" description="SGNH hydrolase-type esterase" evidence="1">
    <location>
        <begin position="67"/>
        <end position="262"/>
    </location>
</feature>
<evidence type="ECO:0000313" key="2">
    <source>
        <dbReference type="EMBL" id="TBL68538.1"/>
    </source>
</evidence>
<evidence type="ECO:0000259" key="1">
    <source>
        <dbReference type="Pfam" id="PF13472"/>
    </source>
</evidence>
<dbReference type="RefSeq" id="WP_131018787.1">
    <property type="nucleotide sequence ID" value="NZ_SIRE01000044.1"/>
</dbReference>
<sequence length="272" mass="30289">MKSTKWMWRTVAVCAVLATALCIFGFVYGVNQIMYPKASAGLLQQQPAEEAKKAEPLADKQQVRIVALGDSLTSGTGDLSGKGYVGQVRDKLEKQLGKPVFVYNNYAVPGYRTKDVLTAIDTKKDMSAALKEADLIMLTIGGNDLFEGGTGVFDQSSQGFNAQAAAERMPEALKRLETILDYVAKQNDQAPIFYIGLYHPFLDMDPAREGSAVVQKWNQAAFEIANKYPHMIMVPTYDLFELNLNKYLYSDHFHPNQDGYERIAERVAQILK</sequence>
<dbReference type="SUPFAM" id="SSF52266">
    <property type="entry name" value="SGNH hydrolase"/>
    <property type="match status" value="1"/>
</dbReference>
<name>A0A4Q9DGA9_9BACL</name>
<proteinExistence type="predicted"/>
<organism evidence="2 3">
    <name type="scientific">Paenibacillus thalictri</name>
    <dbReference type="NCBI Taxonomy" id="2527873"/>
    <lineage>
        <taxon>Bacteria</taxon>
        <taxon>Bacillati</taxon>
        <taxon>Bacillota</taxon>
        <taxon>Bacilli</taxon>
        <taxon>Bacillales</taxon>
        <taxon>Paenibacillaceae</taxon>
        <taxon>Paenibacillus</taxon>
    </lineage>
</organism>
<dbReference type="GO" id="GO:0004622">
    <property type="term" value="F:phosphatidylcholine lysophospholipase activity"/>
    <property type="evidence" value="ECO:0007669"/>
    <property type="project" value="TreeGrafter"/>
</dbReference>
<dbReference type="EMBL" id="SIRE01000044">
    <property type="protein sequence ID" value="TBL68538.1"/>
    <property type="molecule type" value="Genomic_DNA"/>
</dbReference>
<dbReference type="Proteomes" id="UP000293142">
    <property type="component" value="Unassembled WGS sequence"/>
</dbReference>
<dbReference type="InterPro" id="IPR013830">
    <property type="entry name" value="SGNH_hydro"/>
</dbReference>
<reference evidence="2 3" key="1">
    <citation type="submission" date="2019-02" db="EMBL/GenBank/DDBJ databases">
        <title>Paenibacillus sp. nov., isolated from surface-sterilized tissue of Thalictrum simplex L.</title>
        <authorList>
            <person name="Tuo L."/>
        </authorList>
    </citation>
    <scope>NUCLEOTIDE SEQUENCE [LARGE SCALE GENOMIC DNA]</scope>
    <source>
        <strain evidence="2 3">N2SHLJ1</strain>
    </source>
</reference>
<dbReference type="PANTHER" id="PTHR30383">
    <property type="entry name" value="THIOESTERASE 1/PROTEASE 1/LYSOPHOSPHOLIPASE L1"/>
    <property type="match status" value="1"/>
</dbReference>